<evidence type="ECO:0000313" key="2">
    <source>
        <dbReference type="Proteomes" id="UP000008315"/>
    </source>
</evidence>
<dbReference type="HOGENOM" id="CLU_3119630_0_0_6"/>
<protein>
    <submittedName>
        <fullName evidence="1">Uncharacterized protein</fullName>
    </submittedName>
</protein>
<evidence type="ECO:0000313" key="1">
    <source>
        <dbReference type="EMBL" id="CCE22302.1"/>
    </source>
</evidence>
<dbReference type="AlphaFoldDB" id="G4T014"/>
<accession>G4T014</accession>
<sequence length="50" mass="5728">MRWKRHKSGSDSAALIQVALAVVLRTGLKPENSYQTYKINHLGHHILIFQ</sequence>
<gene>
    <name evidence="1" type="ordered locus">MEALZ_0607</name>
</gene>
<reference evidence="2" key="1">
    <citation type="journal article" date="2012" name="J. Bacteriol.">
        <title>Genome sequence of the haloalkaliphilic methanotrophic bacterium Methylomicrobium alcaliphilum 20Z.</title>
        <authorList>
            <person name="Vuilleumier S."/>
            <person name="Khmelenina V.N."/>
            <person name="Bringel F."/>
            <person name="Reshetnikov A.S."/>
            <person name="Lajus A."/>
            <person name="Mangenot S."/>
            <person name="Rouy Z."/>
            <person name="Op den Camp H.J."/>
            <person name="Jetten M.S."/>
            <person name="Dispirito A.A."/>
            <person name="Dunfield P."/>
            <person name="Klotz M.G."/>
            <person name="Semrau J.D."/>
            <person name="Stein L.Y."/>
            <person name="Barbe V."/>
            <person name="Medigue C."/>
            <person name="Trotsenko Y.A."/>
            <person name="Kalyuzhnaya M.G."/>
        </authorList>
    </citation>
    <scope>NUCLEOTIDE SEQUENCE [LARGE SCALE GENOMIC DNA]</scope>
    <source>
        <strain evidence="2">DSM 19304 / NCIMB 14124 / VKM B-2133 / 20Z</strain>
    </source>
</reference>
<proteinExistence type="predicted"/>
<keyword evidence="2" id="KW-1185">Reference proteome</keyword>
<dbReference type="Proteomes" id="UP000008315">
    <property type="component" value="Chromosome"/>
</dbReference>
<organism evidence="1 2">
    <name type="scientific">Methylotuvimicrobium alcaliphilum (strain DSM 19304 / NCIMB 14124 / VKM B-2133 / 20Z)</name>
    <name type="common">Methylomicrobium alcaliphilum</name>
    <dbReference type="NCBI Taxonomy" id="1091494"/>
    <lineage>
        <taxon>Bacteria</taxon>
        <taxon>Pseudomonadati</taxon>
        <taxon>Pseudomonadota</taxon>
        <taxon>Gammaproteobacteria</taxon>
        <taxon>Methylococcales</taxon>
        <taxon>Methylococcaceae</taxon>
        <taxon>Methylotuvimicrobium</taxon>
    </lineage>
</organism>
<dbReference type="KEGG" id="mah:MEALZ_0607"/>
<name>G4T014_META2</name>
<dbReference type="EMBL" id="FO082060">
    <property type="protein sequence ID" value="CCE22302.1"/>
    <property type="molecule type" value="Genomic_DNA"/>
</dbReference>